<dbReference type="EMBL" id="JAMXQV010000025">
    <property type="protein sequence ID" value="MCR6488431.1"/>
    <property type="molecule type" value="Genomic_DNA"/>
</dbReference>
<evidence type="ECO:0000256" key="1">
    <source>
        <dbReference type="ARBA" id="ARBA00001974"/>
    </source>
</evidence>
<evidence type="ECO:0000313" key="9">
    <source>
        <dbReference type="EMBL" id="MCR6488431.1"/>
    </source>
</evidence>
<sequence>MADPAALLTEAAGPHAGSWDVAGALPRELLRRLGGEGVLCAAVPAEFGGLGLSGLADGRLTAHAGSLCGSLRSVMTSQGMAAWTIRRFGDREQRAGLLARLTGGDLAAVCFSEAEAGSDLSAVATRITDSADTDGIVVSGEKVWVTAAAYADLLLVAGTYGSGAAIAAVPATATGVTVEKIPDPLGCRAAGHSNVRLDSVRLPRSALLAGSRLPMTVLVTMALTHGRLSVAWGCVGMLRACLAAAVRHVGARHQFGTPLAGHQLVARHVADLHVAERTATLACERASDSWDRNSPDLVTDAVLAKYVASGNAAAGAARAVQVLASAAAQDGHVVARAYRDAKLMELIEGTSEICQLVLARRAIEEHS</sequence>
<keyword evidence="4 5" id="KW-0274">FAD</keyword>
<comment type="similarity">
    <text evidence="2 5">Belongs to the acyl-CoA dehydrogenase family.</text>
</comment>
<dbReference type="InterPro" id="IPR046373">
    <property type="entry name" value="Acyl-CoA_Oxase/DH_mid-dom_sf"/>
</dbReference>
<feature type="domain" description="Acyl-CoA dehydrogenase/oxidase C-terminal" evidence="6">
    <location>
        <begin position="219"/>
        <end position="362"/>
    </location>
</feature>
<comment type="caution">
    <text evidence="9">The sequence shown here is derived from an EMBL/GenBank/DDBJ whole genome shotgun (WGS) entry which is preliminary data.</text>
</comment>
<feature type="domain" description="Acyl-CoA dehydrogenase/oxidase N-terminal" evidence="8">
    <location>
        <begin position="8"/>
        <end position="104"/>
    </location>
</feature>
<dbReference type="InterPro" id="IPR037069">
    <property type="entry name" value="AcylCoA_DH/ox_N_sf"/>
</dbReference>
<accession>A0A9X2NGL8</accession>
<evidence type="ECO:0000259" key="7">
    <source>
        <dbReference type="Pfam" id="PF02770"/>
    </source>
</evidence>
<dbReference type="RefSeq" id="WP_257924996.1">
    <property type="nucleotide sequence ID" value="NZ_JAMXQV010000025.1"/>
</dbReference>
<dbReference type="InterPro" id="IPR013786">
    <property type="entry name" value="AcylCoA_DH/ox_N"/>
</dbReference>
<dbReference type="Gene3D" id="1.20.140.10">
    <property type="entry name" value="Butyryl-CoA Dehydrogenase, subunit A, domain 3"/>
    <property type="match status" value="1"/>
</dbReference>
<organism evidence="9 10">
    <name type="scientific">Amycolatopsis iheyensis</name>
    <dbReference type="NCBI Taxonomy" id="2945988"/>
    <lineage>
        <taxon>Bacteria</taxon>
        <taxon>Bacillati</taxon>
        <taxon>Actinomycetota</taxon>
        <taxon>Actinomycetes</taxon>
        <taxon>Pseudonocardiales</taxon>
        <taxon>Pseudonocardiaceae</taxon>
        <taxon>Amycolatopsis</taxon>
    </lineage>
</organism>
<proteinExistence type="inferred from homology"/>
<dbReference type="Gene3D" id="2.40.110.10">
    <property type="entry name" value="Butyryl-CoA Dehydrogenase, subunit A, domain 2"/>
    <property type="match status" value="1"/>
</dbReference>
<gene>
    <name evidence="9" type="ORF">M8542_36950</name>
</gene>
<dbReference type="GO" id="GO:0050660">
    <property type="term" value="F:flavin adenine dinucleotide binding"/>
    <property type="evidence" value="ECO:0007669"/>
    <property type="project" value="InterPro"/>
</dbReference>
<dbReference type="Pfam" id="PF00441">
    <property type="entry name" value="Acyl-CoA_dh_1"/>
    <property type="match status" value="1"/>
</dbReference>
<dbReference type="InterPro" id="IPR009075">
    <property type="entry name" value="AcylCo_DH/oxidase_C"/>
</dbReference>
<dbReference type="PANTHER" id="PTHR43884">
    <property type="entry name" value="ACYL-COA DEHYDROGENASE"/>
    <property type="match status" value="1"/>
</dbReference>
<dbReference type="Pfam" id="PF02771">
    <property type="entry name" value="Acyl-CoA_dh_N"/>
    <property type="match status" value="1"/>
</dbReference>
<dbReference type="PANTHER" id="PTHR43884:SF12">
    <property type="entry name" value="ISOVALERYL-COA DEHYDROGENASE, MITOCHONDRIAL-RELATED"/>
    <property type="match status" value="1"/>
</dbReference>
<evidence type="ECO:0000313" key="10">
    <source>
        <dbReference type="Proteomes" id="UP001144096"/>
    </source>
</evidence>
<dbReference type="Pfam" id="PF02770">
    <property type="entry name" value="Acyl-CoA_dh_M"/>
    <property type="match status" value="1"/>
</dbReference>
<dbReference type="SUPFAM" id="SSF56645">
    <property type="entry name" value="Acyl-CoA dehydrogenase NM domain-like"/>
    <property type="match status" value="1"/>
</dbReference>
<keyword evidence="3 5" id="KW-0285">Flavoprotein</keyword>
<evidence type="ECO:0000259" key="6">
    <source>
        <dbReference type="Pfam" id="PF00441"/>
    </source>
</evidence>
<dbReference type="GO" id="GO:0003995">
    <property type="term" value="F:acyl-CoA dehydrogenase activity"/>
    <property type="evidence" value="ECO:0007669"/>
    <property type="project" value="TreeGrafter"/>
</dbReference>
<keyword evidence="10" id="KW-1185">Reference proteome</keyword>
<comment type="cofactor">
    <cofactor evidence="1 5">
        <name>FAD</name>
        <dbReference type="ChEBI" id="CHEBI:57692"/>
    </cofactor>
</comment>
<evidence type="ECO:0000256" key="2">
    <source>
        <dbReference type="ARBA" id="ARBA00009347"/>
    </source>
</evidence>
<evidence type="ECO:0000259" key="8">
    <source>
        <dbReference type="Pfam" id="PF02771"/>
    </source>
</evidence>
<dbReference type="InterPro" id="IPR036250">
    <property type="entry name" value="AcylCo_DH-like_C"/>
</dbReference>
<evidence type="ECO:0000256" key="4">
    <source>
        <dbReference type="ARBA" id="ARBA00022827"/>
    </source>
</evidence>
<evidence type="ECO:0000256" key="3">
    <source>
        <dbReference type="ARBA" id="ARBA00022630"/>
    </source>
</evidence>
<dbReference type="InterPro" id="IPR009100">
    <property type="entry name" value="AcylCoA_DH/oxidase_NM_dom_sf"/>
</dbReference>
<dbReference type="Gene3D" id="1.10.540.10">
    <property type="entry name" value="Acyl-CoA dehydrogenase/oxidase, N-terminal domain"/>
    <property type="match status" value="1"/>
</dbReference>
<dbReference type="Proteomes" id="UP001144096">
    <property type="component" value="Unassembled WGS sequence"/>
</dbReference>
<reference evidence="9" key="1">
    <citation type="submission" date="2022-06" db="EMBL/GenBank/DDBJ databases">
        <title>Amycolatopsis iheyaensis sp. nov., a new species of the genus Amycolatopsis isolated from soil in Iheya island, Japan.</title>
        <authorList>
            <person name="Ngamcharungchit C."/>
            <person name="Kanto H."/>
            <person name="Take A."/>
            <person name="Intra B."/>
            <person name="Matsumoto A."/>
            <person name="Panbangred W."/>
            <person name="Inahashi Y."/>
        </authorList>
    </citation>
    <scope>NUCLEOTIDE SEQUENCE</scope>
    <source>
        <strain evidence="9">OK19-0408</strain>
    </source>
</reference>
<feature type="domain" description="Acyl-CoA oxidase/dehydrogenase middle" evidence="7">
    <location>
        <begin position="108"/>
        <end position="200"/>
    </location>
</feature>
<dbReference type="CDD" id="cd00567">
    <property type="entry name" value="ACAD"/>
    <property type="match status" value="1"/>
</dbReference>
<keyword evidence="5" id="KW-0560">Oxidoreductase</keyword>
<dbReference type="InterPro" id="IPR006091">
    <property type="entry name" value="Acyl-CoA_Oxase/DH_mid-dom"/>
</dbReference>
<evidence type="ECO:0000256" key="5">
    <source>
        <dbReference type="RuleBase" id="RU362125"/>
    </source>
</evidence>
<protein>
    <submittedName>
        <fullName evidence="9">Acyl-CoA/acyl-ACP dehydrogenase</fullName>
    </submittedName>
</protein>
<dbReference type="AlphaFoldDB" id="A0A9X2NGL8"/>
<name>A0A9X2NGL8_9PSEU</name>
<dbReference type="SUPFAM" id="SSF47203">
    <property type="entry name" value="Acyl-CoA dehydrogenase C-terminal domain-like"/>
    <property type="match status" value="1"/>
</dbReference>